<dbReference type="GO" id="GO:0043531">
    <property type="term" value="F:ADP binding"/>
    <property type="evidence" value="ECO:0007669"/>
    <property type="project" value="InterPro"/>
</dbReference>
<feature type="region of interest" description="Disordered" evidence="1">
    <location>
        <begin position="524"/>
        <end position="559"/>
    </location>
</feature>
<feature type="domain" description="Orc1-like AAA ATPase" evidence="3">
    <location>
        <begin position="205"/>
        <end position="376"/>
    </location>
</feature>
<evidence type="ECO:0000256" key="1">
    <source>
        <dbReference type="SAM" id="MobiDB-lite"/>
    </source>
</evidence>
<dbReference type="InterPro" id="IPR024983">
    <property type="entry name" value="CHAT_dom"/>
</dbReference>
<feature type="compositionally biased region" description="Pro residues" evidence="1">
    <location>
        <begin position="1090"/>
        <end position="1104"/>
    </location>
</feature>
<dbReference type="PANTHER" id="PTHR47691:SF3">
    <property type="entry name" value="HTH-TYPE TRANSCRIPTIONAL REGULATOR RV0890C-RELATED"/>
    <property type="match status" value="1"/>
</dbReference>
<feature type="compositionally biased region" description="Gly residues" evidence="1">
    <location>
        <begin position="864"/>
        <end position="874"/>
    </location>
</feature>
<feature type="compositionally biased region" description="Basic and acidic residues" evidence="1">
    <location>
        <begin position="1129"/>
        <end position="1185"/>
    </location>
</feature>
<name>A0A6I6FL27_9ACTN</name>
<dbReference type="PRINTS" id="PR00364">
    <property type="entry name" value="DISEASERSIST"/>
</dbReference>
<feature type="region of interest" description="Disordered" evidence="1">
    <location>
        <begin position="815"/>
        <end position="920"/>
    </location>
</feature>
<evidence type="ECO:0000313" key="4">
    <source>
        <dbReference type="EMBL" id="QGV76866.1"/>
    </source>
</evidence>
<feature type="compositionally biased region" description="Basic and acidic residues" evidence="1">
    <location>
        <begin position="836"/>
        <end position="848"/>
    </location>
</feature>
<dbReference type="PANTHER" id="PTHR47691">
    <property type="entry name" value="REGULATOR-RELATED"/>
    <property type="match status" value="1"/>
</dbReference>
<dbReference type="InterPro" id="IPR027417">
    <property type="entry name" value="P-loop_NTPase"/>
</dbReference>
<dbReference type="KEGG" id="sfic:EIZ62_00220"/>
<evidence type="ECO:0000259" key="2">
    <source>
        <dbReference type="Pfam" id="PF12770"/>
    </source>
</evidence>
<organism evidence="4 5">
    <name type="scientific">Streptomyces ficellus</name>
    <dbReference type="NCBI Taxonomy" id="1977088"/>
    <lineage>
        <taxon>Bacteria</taxon>
        <taxon>Bacillati</taxon>
        <taxon>Actinomycetota</taxon>
        <taxon>Actinomycetes</taxon>
        <taxon>Kitasatosporales</taxon>
        <taxon>Streptomycetaceae</taxon>
        <taxon>Streptomyces</taxon>
    </lineage>
</organism>
<dbReference type="Gene3D" id="3.40.50.300">
    <property type="entry name" value="P-loop containing nucleotide triphosphate hydrolases"/>
    <property type="match status" value="1"/>
</dbReference>
<dbReference type="Pfam" id="PF12770">
    <property type="entry name" value="CHAT"/>
    <property type="match status" value="1"/>
</dbReference>
<dbReference type="EMBL" id="CP034279">
    <property type="protein sequence ID" value="QGV76866.1"/>
    <property type="molecule type" value="Genomic_DNA"/>
</dbReference>
<dbReference type="Pfam" id="PF13191">
    <property type="entry name" value="AAA_16"/>
    <property type="match status" value="1"/>
</dbReference>
<sequence length="1652" mass="177116">MLLDNLSKRARAALSARTVGDDGRLGGGLMDPLVLAATSASIVGALATDAWQLARDRMVDLFRHAQPDEADNVSLELEEARELILAARDDANAHVEHELTVTLQRRLQDLVRGGSAADQDVHRLLNELLVSARSTVLSQPAALSYLATFAHSVPVIQLSGLVGATGGLALPAPDASGAAASCLPGPTVFDRLGPARMLPRDVPTFTGRESEVEQLVEVAQAADEPSVCLVHGMPGVGKTALAVHTAHRLAEADRFPDGQLFINLRGHDPRDEPASPFQLLGSLLTAAGFPKGVQPESVHGRAGMWRSWLASKRMMIILDDAADFSQVEPLLPGYPGCLTVVTSRIRLEAAEVTRSVPVNELAPDSSTALFDRLLRHRGFEGDARDAREVARLCGNLPLALVFAASVLLAHPTWQVPHLVTDLSSAPRRLSRLSGGRASISDVLDTSLRTLDDTERRFLRRLGMHPGPELEKRAAAVLADTTVEQADQCLESLYRHSLLTEVSPGRFRMHVLVSSYLHAGSPEQFADTETAGPAGNEGSGGDVSSDGAGGSAGSGGLAGNEEEVRRRLVDYYRRTATAAYLLETRQQSADALSGSLPEFAPSLREPSQAAEWLAAELDNLAACTQHTADHPDVVADLATVVVAYLLHRVEGGIRTARELVDAGRQRMSSRGDVRAQAVFAHLSGLLAIAEGDLERALQDLDSAAWASFEDQWVLGEARAHYGTYLALRLAGRSAQAVSALEHAAELFAEAGDAPGLRKASEQRAAREIGTGRAAVSAPGRRRPTSRAPLVSSADADDFLTQLENLCVEARVGQWGASSRGTAGQGADGQGAAGQGDADERGNTDERADGASHAGVENPPGSAHARGGGSGGGEGGPPVAPGSAGFPGDDDDDGVDDGDSGGNGDGPEEAGHGTGGPAPAQHVLPVDELDAVDAQHINFWFTDTALDEAPLRVAESHTGCFQVGPDDHPDNLTAGDRVIPVDEIPAAGLLTRWIVWSSTCELSVRDEGDPRFRANASVGGDQPQWNIDFELLIPPDGYSEERFVVVTPREAGTARIDVMVLVDDDPYRELTIEFPVEESLPAAPFDGLLSPGGPPTGDPPDVPSPGLPGQRPPAADGPTHGGRPADGPGEGGRRTDAPADDDHTADRTGERDDDPTGDRIDDPTGDGPDDHRTDGHRTDDRRAERSAVGEAPRVLCPTRPHRRHRGGVQTRARQRVPASQTALKAPNEWQRAARELSLYVNPPQAWWSLRVAGRRQGTDVTAWQPSATAGQRVRDAQVALDAYWQTRAQRYNGISAADVAKRLRDFHPCFDWSQQTLSSVHDEDEQAWAADARSDELRALALAGRQLFKAMFPEGTDLHTLVKNLEPGDRLAIHWKDCTPQHVPWPLLYRGTLPPPGQPVQAHDFLGLRLRISHVIHPCESTRSLDDDAVRAHLMYWGGGPDDETLAAAQEHALELATWQPKILPVSADDRKAQLSAFLWDPSPVALIYVFCQAATGAGNKPSLRFGSTSDACDVLQLADMGDDPLLDKPLIFINACETSAAEHTYSNELQNTFLERGSRAYIGSECKVPTNFAARFASVFFHFLYTRNAQGAPTSAGEALAQTRKFFWDEYRSIGGLFYSYVNDDQVFVAKAHEVAAMHRPDRRTPPTRARQA</sequence>
<protein>
    <submittedName>
        <fullName evidence="4">CHAT domain-containing protein</fullName>
    </submittedName>
</protein>
<dbReference type="OrthoDB" id="581105at2"/>
<feature type="region of interest" description="Disordered" evidence="1">
    <location>
        <begin position="753"/>
        <end position="791"/>
    </location>
</feature>
<keyword evidence="5" id="KW-1185">Reference proteome</keyword>
<evidence type="ECO:0000259" key="3">
    <source>
        <dbReference type="Pfam" id="PF13191"/>
    </source>
</evidence>
<dbReference type="Proteomes" id="UP000422572">
    <property type="component" value="Chromosome"/>
</dbReference>
<evidence type="ECO:0000313" key="5">
    <source>
        <dbReference type="Proteomes" id="UP000422572"/>
    </source>
</evidence>
<dbReference type="InterPro" id="IPR041664">
    <property type="entry name" value="AAA_16"/>
</dbReference>
<gene>
    <name evidence="4" type="ORF">EIZ62_00220</name>
</gene>
<feature type="region of interest" description="Disordered" evidence="1">
    <location>
        <begin position="1080"/>
        <end position="1221"/>
    </location>
</feature>
<feature type="domain" description="CHAT" evidence="2">
    <location>
        <begin position="1437"/>
        <end position="1604"/>
    </location>
</feature>
<dbReference type="SUPFAM" id="SSF52540">
    <property type="entry name" value="P-loop containing nucleoside triphosphate hydrolases"/>
    <property type="match status" value="1"/>
</dbReference>
<reference evidence="4 5" key="1">
    <citation type="submission" date="2018-12" db="EMBL/GenBank/DDBJ databases">
        <title>Complete genome sequence of Streptomyces ficellus NRRL8067, the producer of ficellomycin, feldamycin and nojirimycin.</title>
        <authorList>
            <person name="Zhang H."/>
            <person name="Yue R."/>
            <person name="Liu Y."/>
            <person name="Li M."/>
            <person name="Mu H."/>
            <person name="Zhang J."/>
        </authorList>
    </citation>
    <scope>NUCLEOTIDE SEQUENCE [LARGE SCALE GENOMIC DNA]</scope>
    <source>
        <strain evidence="4 5">NRRL 8067</strain>
    </source>
</reference>
<proteinExistence type="predicted"/>
<feature type="compositionally biased region" description="Gly residues" evidence="1">
    <location>
        <begin position="534"/>
        <end position="557"/>
    </location>
</feature>
<feature type="compositionally biased region" description="Acidic residues" evidence="1">
    <location>
        <begin position="886"/>
        <end position="897"/>
    </location>
</feature>
<accession>A0A6I6FL27</accession>
<feature type="compositionally biased region" description="Gly residues" evidence="1">
    <location>
        <begin position="821"/>
        <end position="832"/>
    </location>
</feature>